<keyword evidence="3" id="KW-1185">Reference proteome</keyword>
<proteinExistence type="predicted"/>
<accession>A0A563W2H1</accession>
<sequence length="261" mass="27187">MTRSINFSLNNLAVAVMGTVVTASSLAIAAPVKALTLVTDRSTLRTSDRLDFASLGRVFDPVAPPTPDSFLPNTFSATSENGLELNFAIPPSNDPAISPPFIFQTGFPPEGIPTNFADGDFLLFTGADFRFFPSPGNPGPITIDFTTPVTGAGTQIAVDDTLSFTASVSAFDDGGNLLDSFSVPGTSSLALDNSALFLGVVSEEANISRLVYSSSVPNRAIGINTVSISNGTTIPEPSTLFSLVIIASSSIYCLKSKSRSS</sequence>
<evidence type="ECO:0000313" key="2">
    <source>
        <dbReference type="EMBL" id="VEP17892.1"/>
    </source>
</evidence>
<feature type="signal peptide" evidence="1">
    <location>
        <begin position="1"/>
        <end position="29"/>
    </location>
</feature>
<dbReference type="RefSeq" id="WP_222427407.1">
    <property type="nucleotide sequence ID" value="NZ_LR214386.1"/>
</dbReference>
<reference evidence="2 3" key="1">
    <citation type="submission" date="2019-01" db="EMBL/GenBank/DDBJ databases">
        <authorList>
            <person name="Brito A."/>
        </authorList>
    </citation>
    <scope>NUCLEOTIDE SEQUENCE [LARGE SCALE GENOMIC DNA]</scope>
    <source>
        <strain evidence="2">1</strain>
    </source>
</reference>
<dbReference type="Proteomes" id="UP000320055">
    <property type="component" value="Unassembled WGS sequence"/>
</dbReference>
<gene>
    <name evidence="2" type="ORF">H1P_6540003</name>
</gene>
<keyword evidence="1" id="KW-0732">Signal</keyword>
<protein>
    <recommendedName>
        <fullName evidence="4">PEP-CTERM sorting domain-containing protein</fullName>
    </recommendedName>
</protein>
<dbReference type="AlphaFoldDB" id="A0A563W2H1"/>
<evidence type="ECO:0000256" key="1">
    <source>
        <dbReference type="SAM" id="SignalP"/>
    </source>
</evidence>
<evidence type="ECO:0008006" key="4">
    <source>
        <dbReference type="Google" id="ProtNLM"/>
    </source>
</evidence>
<name>A0A563W2H1_9CYAN</name>
<dbReference type="EMBL" id="CAACVJ010000617">
    <property type="protein sequence ID" value="VEP17892.1"/>
    <property type="molecule type" value="Genomic_DNA"/>
</dbReference>
<evidence type="ECO:0000313" key="3">
    <source>
        <dbReference type="Proteomes" id="UP000320055"/>
    </source>
</evidence>
<feature type="chain" id="PRO_5021822392" description="PEP-CTERM sorting domain-containing protein" evidence="1">
    <location>
        <begin position="30"/>
        <end position="261"/>
    </location>
</feature>
<organism evidence="2 3">
    <name type="scientific">Hyella patelloides LEGE 07179</name>
    <dbReference type="NCBI Taxonomy" id="945734"/>
    <lineage>
        <taxon>Bacteria</taxon>
        <taxon>Bacillati</taxon>
        <taxon>Cyanobacteriota</taxon>
        <taxon>Cyanophyceae</taxon>
        <taxon>Pleurocapsales</taxon>
        <taxon>Hyellaceae</taxon>
        <taxon>Hyella</taxon>
    </lineage>
</organism>